<dbReference type="HOGENOM" id="CLU_051472_7_0_7"/>
<accession>C6E926</accession>
<proteinExistence type="predicted"/>
<reference evidence="2" key="1">
    <citation type="submission" date="2009-07" db="EMBL/GenBank/DDBJ databases">
        <title>Complete sequence of Geobacter sp. M21.</title>
        <authorList>
            <consortium name="US DOE Joint Genome Institute"/>
            <person name="Lucas S."/>
            <person name="Copeland A."/>
            <person name="Lapidus A."/>
            <person name="Glavina del Rio T."/>
            <person name="Dalin E."/>
            <person name="Tice H."/>
            <person name="Bruce D."/>
            <person name="Goodwin L."/>
            <person name="Pitluck S."/>
            <person name="Saunders E."/>
            <person name="Brettin T."/>
            <person name="Detter J.C."/>
            <person name="Han C."/>
            <person name="Larimer F."/>
            <person name="Land M."/>
            <person name="Hauser L."/>
            <person name="Kyrpides N."/>
            <person name="Ovchinnikova G."/>
            <person name="Lovley D."/>
        </authorList>
    </citation>
    <scope>NUCLEOTIDE SEQUENCE [LARGE SCALE GENOMIC DNA]</scope>
    <source>
        <strain evidence="2">M21</strain>
    </source>
</reference>
<dbReference type="SUPFAM" id="SSF53850">
    <property type="entry name" value="Periplasmic binding protein-like II"/>
    <property type="match status" value="1"/>
</dbReference>
<dbReference type="eggNOG" id="COG3221">
    <property type="taxonomic scope" value="Bacteria"/>
</dbReference>
<evidence type="ECO:0000313" key="2">
    <source>
        <dbReference type="EMBL" id="ACT18121.1"/>
    </source>
</evidence>
<gene>
    <name evidence="2" type="ordered locus">GM21_2069</name>
</gene>
<dbReference type="EMBL" id="CP001661">
    <property type="protein sequence ID" value="ACT18121.1"/>
    <property type="molecule type" value="Genomic_DNA"/>
</dbReference>
<name>C6E926_GEOSM</name>
<dbReference type="KEGG" id="gem:GM21_2069"/>
<dbReference type="Pfam" id="PF12974">
    <property type="entry name" value="Phosphonate-bd"/>
    <property type="match status" value="1"/>
</dbReference>
<feature type="chain" id="PRO_5002962391" evidence="1">
    <location>
        <begin position="25"/>
        <end position="281"/>
    </location>
</feature>
<evidence type="ECO:0000256" key="1">
    <source>
        <dbReference type="SAM" id="SignalP"/>
    </source>
</evidence>
<dbReference type="Gene3D" id="3.40.190.10">
    <property type="entry name" value="Periplasmic binding protein-like II"/>
    <property type="match status" value="2"/>
</dbReference>
<dbReference type="PANTHER" id="PTHR35841:SF1">
    <property type="entry name" value="PHOSPHONATES-BINDING PERIPLASMIC PROTEIN"/>
    <property type="match status" value="1"/>
</dbReference>
<protein>
    <submittedName>
        <fullName evidence="2">Periplasmic binding protein-related protein</fullName>
    </submittedName>
</protein>
<keyword evidence="1" id="KW-0732">Signal</keyword>
<organism evidence="2">
    <name type="scientific">Geobacter sp. (strain M21)</name>
    <dbReference type="NCBI Taxonomy" id="443144"/>
    <lineage>
        <taxon>Bacteria</taxon>
        <taxon>Pseudomonadati</taxon>
        <taxon>Thermodesulfobacteriota</taxon>
        <taxon>Desulfuromonadia</taxon>
        <taxon>Geobacterales</taxon>
        <taxon>Geobacteraceae</taxon>
        <taxon>Geobacter</taxon>
    </lineage>
</organism>
<sequence>MCTKLRTCCIAFAIFLLFALPALAAEPERRSYTLAVVPNQPAITLHKNWTPFVQYLSKQLGVEIELKLYDKIDVFLPETQKGAADFIYSAPNMFYLAYRNQKYVPLVRSSHPLRGKVFVRKDSPYLKVSDLKGKTIASVGPRSICSVITRHALLTGQGAIDYNSSFSGSTINVAKSVLLGKVDAGVTLDTSVINDAPEMLSEFRIILRTEKIAPHPLAAHPRVPKKLQDAVTRAVLALDQSEEGRRILKDVKLVDPIKANFKRDYSFFAKVDLKGPRQQAK</sequence>
<dbReference type="PANTHER" id="PTHR35841">
    <property type="entry name" value="PHOSPHONATES-BINDING PERIPLASMIC PROTEIN"/>
    <property type="match status" value="1"/>
</dbReference>
<dbReference type="STRING" id="443144.GM21_2069"/>
<feature type="signal peptide" evidence="1">
    <location>
        <begin position="1"/>
        <end position="24"/>
    </location>
</feature>
<dbReference type="OrthoDB" id="5393414at2"/>
<dbReference type="AlphaFoldDB" id="C6E926"/>